<dbReference type="EMBL" id="MFHI01000026">
    <property type="protein sequence ID" value="OGF78499.1"/>
    <property type="molecule type" value="Genomic_DNA"/>
</dbReference>
<dbReference type="Proteomes" id="UP000178425">
    <property type="component" value="Unassembled WGS sequence"/>
</dbReference>
<accession>A0A1F5WS59</accession>
<evidence type="ECO:0000313" key="1">
    <source>
        <dbReference type="EMBL" id="OGF78499.1"/>
    </source>
</evidence>
<sequence length="223" mass="25865">MFDIDMHFANTFLPRLTGISKDMALCYLTVAVENGLSKVSEVFCKEEGKSKEEALEETKACTRQLLLFFSNTEALLEDDHFKMSLRLTVGNIINDLLKQKNSIDGWKNIFLSRLNEIFPPEYSAKFHEYTVKIIRADIEENGAAHWLPEWDAIEKYYAWRNQVKDCPPLPSKRPTRRAVKSAGVETWMAKCPNPNCKEEPKRMDKNSKRFRCKCGVNRAYPFK</sequence>
<proteinExistence type="predicted"/>
<protein>
    <submittedName>
        <fullName evidence="1">Uncharacterized protein</fullName>
    </submittedName>
</protein>
<dbReference type="AlphaFoldDB" id="A0A1F5WS59"/>
<evidence type="ECO:0000313" key="2">
    <source>
        <dbReference type="Proteomes" id="UP000178425"/>
    </source>
</evidence>
<reference evidence="1 2" key="1">
    <citation type="journal article" date="2016" name="Nat. Commun.">
        <title>Thousands of microbial genomes shed light on interconnected biogeochemical processes in an aquifer system.</title>
        <authorList>
            <person name="Anantharaman K."/>
            <person name="Brown C.T."/>
            <person name="Hug L.A."/>
            <person name="Sharon I."/>
            <person name="Castelle C.J."/>
            <person name="Probst A.J."/>
            <person name="Thomas B.C."/>
            <person name="Singh A."/>
            <person name="Wilkins M.J."/>
            <person name="Karaoz U."/>
            <person name="Brodie E.L."/>
            <person name="Williams K.H."/>
            <person name="Hubbard S.S."/>
            <person name="Banfield J.F."/>
        </authorList>
    </citation>
    <scope>NUCLEOTIDE SEQUENCE [LARGE SCALE GENOMIC DNA]</scope>
</reference>
<name>A0A1F5WS59_9BACT</name>
<organism evidence="1 2">
    <name type="scientific">Candidatus Giovannonibacteria bacterium RIFCSPHIGHO2_02_43_13</name>
    <dbReference type="NCBI Taxonomy" id="1798330"/>
    <lineage>
        <taxon>Bacteria</taxon>
        <taxon>Candidatus Giovannoniibacteriota</taxon>
    </lineage>
</organism>
<comment type="caution">
    <text evidence="1">The sequence shown here is derived from an EMBL/GenBank/DDBJ whole genome shotgun (WGS) entry which is preliminary data.</text>
</comment>
<gene>
    <name evidence="1" type="ORF">A2W54_00595</name>
</gene>